<keyword evidence="4" id="KW-1185">Reference proteome</keyword>
<accession>A0ABP8MQR9</accession>
<dbReference type="InterPro" id="IPR003746">
    <property type="entry name" value="DUF167"/>
</dbReference>
<comment type="caution">
    <text evidence="3">The sequence shown here is derived from an EMBL/GenBank/DDBJ whole genome shotgun (WGS) entry which is preliminary data.</text>
</comment>
<dbReference type="Proteomes" id="UP001500840">
    <property type="component" value="Unassembled WGS sequence"/>
</dbReference>
<dbReference type="RefSeq" id="WP_345322363.1">
    <property type="nucleotide sequence ID" value="NZ_BAABGA010000030.1"/>
</dbReference>
<dbReference type="InterPro" id="IPR036591">
    <property type="entry name" value="YggU-like_sf"/>
</dbReference>
<dbReference type="PANTHER" id="PTHR13420:SF7">
    <property type="entry name" value="UPF0235 PROTEIN C15ORF40"/>
    <property type="match status" value="1"/>
</dbReference>
<gene>
    <name evidence="3" type="ORF">GCM10023156_24530</name>
</gene>
<dbReference type="NCBIfam" id="TIGR00251">
    <property type="entry name" value="DUF167 family protein"/>
    <property type="match status" value="1"/>
</dbReference>
<evidence type="ECO:0000256" key="2">
    <source>
        <dbReference type="HAMAP-Rule" id="MF_00634"/>
    </source>
</evidence>
<evidence type="ECO:0000313" key="3">
    <source>
        <dbReference type="EMBL" id="GAA4453469.1"/>
    </source>
</evidence>
<dbReference type="Gene3D" id="3.30.1200.10">
    <property type="entry name" value="YggU-like"/>
    <property type="match status" value="1"/>
</dbReference>
<comment type="similarity">
    <text evidence="1 2">Belongs to the UPF0235 family.</text>
</comment>
<evidence type="ECO:0000313" key="4">
    <source>
        <dbReference type="Proteomes" id="UP001500840"/>
    </source>
</evidence>
<reference evidence="4" key="1">
    <citation type="journal article" date="2019" name="Int. J. Syst. Evol. Microbiol.">
        <title>The Global Catalogue of Microorganisms (GCM) 10K type strain sequencing project: providing services to taxonomists for standard genome sequencing and annotation.</title>
        <authorList>
            <consortium name="The Broad Institute Genomics Platform"/>
            <consortium name="The Broad Institute Genome Sequencing Center for Infectious Disease"/>
            <person name="Wu L."/>
            <person name="Ma J."/>
        </authorList>
    </citation>
    <scope>NUCLEOTIDE SEQUENCE [LARGE SCALE GENOMIC DNA]</scope>
    <source>
        <strain evidence="4">JCM 17759</strain>
    </source>
</reference>
<dbReference type="Pfam" id="PF02594">
    <property type="entry name" value="DUF167"/>
    <property type="match status" value="1"/>
</dbReference>
<name>A0ABP8MQR9_9BACT</name>
<proteinExistence type="inferred from homology"/>
<organism evidence="3 4">
    <name type="scientific">Novipirellula rosea</name>
    <dbReference type="NCBI Taxonomy" id="1031540"/>
    <lineage>
        <taxon>Bacteria</taxon>
        <taxon>Pseudomonadati</taxon>
        <taxon>Planctomycetota</taxon>
        <taxon>Planctomycetia</taxon>
        <taxon>Pirellulales</taxon>
        <taxon>Pirellulaceae</taxon>
        <taxon>Novipirellula</taxon>
    </lineage>
</organism>
<evidence type="ECO:0000256" key="1">
    <source>
        <dbReference type="ARBA" id="ARBA00010364"/>
    </source>
</evidence>
<dbReference type="SUPFAM" id="SSF69786">
    <property type="entry name" value="YggU-like"/>
    <property type="match status" value="1"/>
</dbReference>
<dbReference type="HAMAP" id="MF_00634">
    <property type="entry name" value="UPF0235"/>
    <property type="match status" value="1"/>
</dbReference>
<sequence>MIVIKQHDDRCTIDVHVTPKAKQASVGGCHDAALRISVTAPADKGKANKAVEKSIAAVFGVAKSNVEVVRGSTSRRKTVSIAGVSESEVRKKLDPLLRDGSA</sequence>
<protein>
    <recommendedName>
        <fullName evidence="2">UPF0235 protein GCM10023156_24530</fullName>
    </recommendedName>
</protein>
<dbReference type="EMBL" id="BAABGA010000030">
    <property type="protein sequence ID" value="GAA4453469.1"/>
    <property type="molecule type" value="Genomic_DNA"/>
</dbReference>
<dbReference type="PANTHER" id="PTHR13420">
    <property type="entry name" value="UPF0235 PROTEIN C15ORF40"/>
    <property type="match status" value="1"/>
</dbReference>
<dbReference type="SMART" id="SM01152">
    <property type="entry name" value="DUF167"/>
    <property type="match status" value="1"/>
</dbReference>